<accession>A0A0F9HXZ7</accession>
<dbReference type="EMBL" id="LAZR01015662">
    <property type="protein sequence ID" value="KKM07942.1"/>
    <property type="molecule type" value="Genomic_DNA"/>
</dbReference>
<gene>
    <name evidence="1" type="ORF">LCGC14_1728850</name>
</gene>
<organism evidence="1">
    <name type="scientific">marine sediment metagenome</name>
    <dbReference type="NCBI Taxonomy" id="412755"/>
    <lineage>
        <taxon>unclassified sequences</taxon>
        <taxon>metagenomes</taxon>
        <taxon>ecological metagenomes</taxon>
    </lineage>
</organism>
<sequence length="60" mass="6585">MTDTVGHERRYSEAVLAIEAYLWAFDSDDIYDEAIDLSDEVIGGMVAAGREIADYLAITG</sequence>
<comment type="caution">
    <text evidence="1">The sequence shown here is derived from an EMBL/GenBank/DDBJ whole genome shotgun (WGS) entry which is preliminary data.</text>
</comment>
<reference evidence="1" key="1">
    <citation type="journal article" date="2015" name="Nature">
        <title>Complex archaea that bridge the gap between prokaryotes and eukaryotes.</title>
        <authorList>
            <person name="Spang A."/>
            <person name="Saw J.H."/>
            <person name="Jorgensen S.L."/>
            <person name="Zaremba-Niedzwiedzka K."/>
            <person name="Martijn J."/>
            <person name="Lind A.E."/>
            <person name="van Eijk R."/>
            <person name="Schleper C."/>
            <person name="Guy L."/>
            <person name="Ettema T.J."/>
        </authorList>
    </citation>
    <scope>NUCLEOTIDE SEQUENCE</scope>
</reference>
<dbReference type="AlphaFoldDB" id="A0A0F9HXZ7"/>
<evidence type="ECO:0000313" key="1">
    <source>
        <dbReference type="EMBL" id="KKM07942.1"/>
    </source>
</evidence>
<protein>
    <submittedName>
        <fullName evidence="1">Uncharacterized protein</fullName>
    </submittedName>
</protein>
<proteinExistence type="predicted"/>
<name>A0A0F9HXZ7_9ZZZZ</name>